<reference evidence="1" key="2">
    <citation type="journal article" date="2007" name="Science">
        <title>Draft genome sequence of the sexually transmitted pathogen Trichomonas vaginalis.</title>
        <authorList>
            <person name="Carlton J.M."/>
            <person name="Hirt R.P."/>
            <person name="Silva J.C."/>
            <person name="Delcher A.L."/>
            <person name="Schatz M."/>
            <person name="Zhao Q."/>
            <person name="Wortman J.R."/>
            <person name="Bidwell S.L."/>
            <person name="Alsmark U.C.M."/>
            <person name="Besteiro S."/>
            <person name="Sicheritz-Ponten T."/>
            <person name="Noel C.J."/>
            <person name="Dacks J.B."/>
            <person name="Foster P.G."/>
            <person name="Simillion C."/>
            <person name="Van de Peer Y."/>
            <person name="Miranda-Saavedra D."/>
            <person name="Barton G.J."/>
            <person name="Westrop G.D."/>
            <person name="Mueller S."/>
            <person name="Dessi D."/>
            <person name="Fiori P.L."/>
            <person name="Ren Q."/>
            <person name="Paulsen I."/>
            <person name="Zhang H."/>
            <person name="Bastida-Corcuera F.D."/>
            <person name="Simoes-Barbosa A."/>
            <person name="Brown M.T."/>
            <person name="Hayes R.D."/>
            <person name="Mukherjee M."/>
            <person name="Okumura C.Y."/>
            <person name="Schneider R."/>
            <person name="Smith A.J."/>
            <person name="Vanacova S."/>
            <person name="Villalvazo M."/>
            <person name="Haas B.J."/>
            <person name="Pertea M."/>
            <person name="Feldblyum T.V."/>
            <person name="Utterback T.R."/>
            <person name="Shu C.L."/>
            <person name="Osoegawa K."/>
            <person name="de Jong P.J."/>
            <person name="Hrdy I."/>
            <person name="Horvathova L."/>
            <person name="Zubacova Z."/>
            <person name="Dolezal P."/>
            <person name="Malik S.B."/>
            <person name="Logsdon J.M. Jr."/>
            <person name="Henze K."/>
            <person name="Gupta A."/>
            <person name="Wang C.C."/>
            <person name="Dunne R.L."/>
            <person name="Upcroft J.A."/>
            <person name="Upcroft P."/>
            <person name="White O."/>
            <person name="Salzberg S.L."/>
            <person name="Tang P."/>
            <person name="Chiu C.-H."/>
            <person name="Lee Y.-S."/>
            <person name="Embley T.M."/>
            <person name="Coombs G.H."/>
            <person name="Mottram J.C."/>
            <person name="Tachezy J."/>
            <person name="Fraser-Liggett C.M."/>
            <person name="Johnson P.J."/>
        </authorList>
    </citation>
    <scope>NUCLEOTIDE SEQUENCE [LARGE SCALE GENOMIC DNA]</scope>
    <source>
        <strain evidence="1">G3</strain>
    </source>
</reference>
<evidence type="ECO:0000313" key="1">
    <source>
        <dbReference type="EMBL" id="EAY04080.1"/>
    </source>
</evidence>
<dbReference type="VEuPathDB" id="TrichDB:TVAG_203840"/>
<dbReference type="Proteomes" id="UP000001542">
    <property type="component" value="Unassembled WGS sequence"/>
</dbReference>
<reference evidence="1" key="1">
    <citation type="submission" date="2006-10" db="EMBL/GenBank/DDBJ databases">
        <authorList>
            <person name="Amadeo P."/>
            <person name="Zhao Q."/>
            <person name="Wortman J."/>
            <person name="Fraser-Liggett C."/>
            <person name="Carlton J."/>
        </authorList>
    </citation>
    <scope>NUCLEOTIDE SEQUENCE</scope>
    <source>
        <strain evidence="1">G3</strain>
    </source>
</reference>
<keyword evidence="2" id="KW-1185">Reference proteome</keyword>
<gene>
    <name evidence="1" type="ORF">TVAG_203840</name>
</gene>
<dbReference type="VEuPathDB" id="TrichDB:TVAGG3_0763880"/>
<organism evidence="1 2">
    <name type="scientific">Trichomonas vaginalis (strain ATCC PRA-98 / G3)</name>
    <dbReference type="NCBI Taxonomy" id="412133"/>
    <lineage>
        <taxon>Eukaryota</taxon>
        <taxon>Metamonada</taxon>
        <taxon>Parabasalia</taxon>
        <taxon>Trichomonadida</taxon>
        <taxon>Trichomonadidae</taxon>
        <taxon>Trichomonas</taxon>
    </lineage>
</organism>
<dbReference type="AlphaFoldDB" id="A2ETG0"/>
<name>A2ETG0_TRIV3</name>
<dbReference type="InParanoid" id="A2ETG0"/>
<protein>
    <submittedName>
        <fullName evidence="1">Uncharacterized protein</fullName>
    </submittedName>
</protein>
<dbReference type="RefSeq" id="XP_001316303.1">
    <property type="nucleotide sequence ID" value="XM_001316268.1"/>
</dbReference>
<accession>A2ETG0</accession>
<sequence>MSILAPNHCQLLTVQEILPIIETLNVNQELKDLSETFLEFLSFNVSVLLKMVLEDTKYDAIIYQKIMTIFQSNVREIRKILAVNDEVAREIYDFAKGECYITETKKVLRFSLILNQIIIKTEFDFLGKIPNPKVFMTSLLKLSRFMSMETFLNQLLTNKTILENFASFFETAKLGQAFHALIHKEGPHTEQYLTLLTDFAISLSPDSKLLHSITKQSMITTLFTIARTTLSKNSAALAFEYIAMNHLNDFFDDDTAFLINSQLPVVCKYITTHAKNFDCATRCAVDLLISICNSISNYVEEEEEYYEDEESPIKTSISCTFSEEYRKVKFKAAEEKKGHFLPLADNRMKSRPDFPFQTTSNLAINSISPSKLFDPNIKGVYNINKPTFNGFTKEAMANFNLSSLVQSCPIFSGLAPIDECEDESQSSVTSPTNFKVEKRITSDYEPIIDAAQALLKSSFDKPYITFLQASILDLLSVIDEIEGLIPKLFKNFNIIEGVDKMRSTNCEIFEGYIHEICRLLKNYDEFTEIIENISPDWEEKEALYTDLEELPEMPHQPGSLNAE</sequence>
<dbReference type="OrthoDB" id="10688736at2759"/>
<evidence type="ECO:0000313" key="2">
    <source>
        <dbReference type="Proteomes" id="UP000001542"/>
    </source>
</evidence>
<dbReference type="KEGG" id="tva:4761929"/>
<proteinExistence type="predicted"/>
<dbReference type="EMBL" id="DS113486">
    <property type="protein sequence ID" value="EAY04080.1"/>
    <property type="molecule type" value="Genomic_DNA"/>
</dbReference>